<dbReference type="AlphaFoldDB" id="A0A2N5SXY1"/>
<evidence type="ECO:0000256" key="6">
    <source>
        <dbReference type="ARBA" id="ARBA00023054"/>
    </source>
</evidence>
<name>A0A2N5SXY1_9BASI</name>
<protein>
    <recommendedName>
        <fullName evidence="8">rRNA-processing protein</fullName>
    </recommendedName>
</protein>
<reference evidence="10 11" key="1">
    <citation type="submission" date="2017-11" db="EMBL/GenBank/DDBJ databases">
        <title>De novo assembly and phasing of dikaryotic genomes from two isolates of Puccinia coronata f. sp. avenae, the causal agent of oat crown rust.</title>
        <authorList>
            <person name="Miller M.E."/>
            <person name="Zhang Y."/>
            <person name="Omidvar V."/>
            <person name="Sperschneider J."/>
            <person name="Schwessinger B."/>
            <person name="Raley C."/>
            <person name="Palmer J.M."/>
            <person name="Garnica D."/>
            <person name="Upadhyaya N."/>
            <person name="Rathjen J."/>
            <person name="Taylor J.M."/>
            <person name="Park R.F."/>
            <person name="Dodds P.N."/>
            <person name="Hirsch C.D."/>
            <person name="Kianian S.F."/>
            <person name="Figueroa M."/>
        </authorList>
    </citation>
    <scope>NUCLEOTIDE SEQUENCE [LARGE SCALE GENOMIC DNA]</scope>
    <source>
        <strain evidence="10">12SD80</strain>
    </source>
</reference>
<dbReference type="Pfam" id="PF03879">
    <property type="entry name" value="Cgr1"/>
    <property type="match status" value="1"/>
</dbReference>
<evidence type="ECO:0000256" key="7">
    <source>
        <dbReference type="ARBA" id="ARBA00023242"/>
    </source>
</evidence>
<dbReference type="GO" id="GO:0005730">
    <property type="term" value="C:nucleolus"/>
    <property type="evidence" value="ECO:0007669"/>
    <property type="project" value="UniProtKB-SubCell"/>
</dbReference>
<evidence type="ECO:0000256" key="9">
    <source>
        <dbReference type="SAM" id="MobiDB-lite"/>
    </source>
</evidence>
<feature type="compositionally biased region" description="Basic and acidic residues" evidence="9">
    <location>
        <begin position="15"/>
        <end position="44"/>
    </location>
</feature>
<evidence type="ECO:0000313" key="10">
    <source>
        <dbReference type="EMBL" id="PLW18092.1"/>
    </source>
</evidence>
<feature type="region of interest" description="Disordered" evidence="9">
    <location>
        <begin position="1"/>
        <end position="44"/>
    </location>
</feature>
<evidence type="ECO:0000256" key="2">
    <source>
        <dbReference type="ARBA" id="ARBA00004604"/>
    </source>
</evidence>
<dbReference type="InterPro" id="IPR005579">
    <property type="entry name" value="Cgr1-like"/>
</dbReference>
<evidence type="ECO:0000256" key="4">
    <source>
        <dbReference type="ARBA" id="ARBA00022517"/>
    </source>
</evidence>
<evidence type="ECO:0000256" key="8">
    <source>
        <dbReference type="RuleBase" id="RU363084"/>
    </source>
</evidence>
<organism evidence="10 11">
    <name type="scientific">Puccinia coronata f. sp. avenae</name>
    <dbReference type="NCBI Taxonomy" id="200324"/>
    <lineage>
        <taxon>Eukaryota</taxon>
        <taxon>Fungi</taxon>
        <taxon>Dikarya</taxon>
        <taxon>Basidiomycota</taxon>
        <taxon>Pucciniomycotina</taxon>
        <taxon>Pucciniomycetes</taxon>
        <taxon>Pucciniales</taxon>
        <taxon>Pucciniaceae</taxon>
        <taxon>Puccinia</taxon>
    </lineage>
</organism>
<comment type="subcellular location">
    <subcellularLocation>
        <location evidence="2 8">Nucleus</location>
        <location evidence="2 8">Nucleolus</location>
    </subcellularLocation>
</comment>
<accession>A0A2N5SXY1</accession>
<dbReference type="EMBL" id="PGCI01000739">
    <property type="protein sequence ID" value="PLW18092.1"/>
    <property type="molecule type" value="Genomic_DNA"/>
</dbReference>
<dbReference type="GO" id="GO:0006364">
    <property type="term" value="P:rRNA processing"/>
    <property type="evidence" value="ECO:0007669"/>
    <property type="project" value="UniProtKB-UniRule"/>
</dbReference>
<evidence type="ECO:0000313" key="11">
    <source>
        <dbReference type="Proteomes" id="UP000235392"/>
    </source>
</evidence>
<keyword evidence="6" id="KW-0175">Coiled coil</keyword>
<comment type="caution">
    <text evidence="10">The sequence shown here is derived from an EMBL/GenBank/DDBJ whole genome shotgun (WGS) entry which is preliminary data.</text>
</comment>
<keyword evidence="4 8" id="KW-0690">Ribosome biogenesis</keyword>
<comment type="function">
    <text evidence="1 8">Involved in nucleolar integrity and required for processing of the pre-rRNA for the 60S ribosome subunit.</text>
</comment>
<evidence type="ECO:0000256" key="1">
    <source>
        <dbReference type="ARBA" id="ARBA00004090"/>
    </source>
</evidence>
<dbReference type="Proteomes" id="UP000235392">
    <property type="component" value="Unassembled WGS sequence"/>
</dbReference>
<evidence type="ECO:0000256" key="5">
    <source>
        <dbReference type="ARBA" id="ARBA00022552"/>
    </source>
</evidence>
<gene>
    <name evidence="10" type="ORF">PCASD_16131</name>
</gene>
<comment type="similarity">
    <text evidence="3 8">Belongs to the CGR1 family.</text>
</comment>
<feature type="compositionally biased region" description="Polar residues" evidence="9">
    <location>
        <begin position="1"/>
        <end position="14"/>
    </location>
</feature>
<keyword evidence="5 8" id="KW-0698">rRNA processing</keyword>
<evidence type="ECO:0000256" key="3">
    <source>
        <dbReference type="ARBA" id="ARBA00007869"/>
    </source>
</evidence>
<sequence length="102" mass="12225">MTATKPQKQSTSWLKRQEERKKLEANKKLERDIRDREEQEKQDKIAKIKQRKLLLKEKERLQQLSIKISQKKLARIKKPAFIRKKNEATSSHNMTIQIDNTT</sequence>
<proteinExistence type="inferred from homology"/>
<keyword evidence="7 8" id="KW-0539">Nucleus</keyword>